<dbReference type="InterPro" id="IPR040194">
    <property type="entry name" value="Cwf19-like"/>
</dbReference>
<protein>
    <submittedName>
        <fullName evidence="3">RNA recognition motif. (A.k.a. RRM, RBD, or RNP domain)/Protein similar to CwfJ C-terminus 1, putative</fullName>
    </submittedName>
</protein>
<dbReference type="Pfam" id="PF04677">
    <property type="entry name" value="CwfJ_C_1"/>
    <property type="match status" value="1"/>
</dbReference>
<dbReference type="SUPFAM" id="SSF54197">
    <property type="entry name" value="HIT-like"/>
    <property type="match status" value="1"/>
</dbReference>
<dbReference type="SMART" id="SM00360">
    <property type="entry name" value="RRM"/>
    <property type="match status" value="1"/>
</dbReference>
<dbReference type="InterPro" id="IPR035979">
    <property type="entry name" value="RBD_domain_sf"/>
</dbReference>
<evidence type="ECO:0000313" key="4">
    <source>
        <dbReference type="EMBL" id="SVP90185.1"/>
    </source>
</evidence>
<dbReference type="GO" id="GO:0000398">
    <property type="term" value="P:mRNA splicing, via spliceosome"/>
    <property type="evidence" value="ECO:0007669"/>
    <property type="project" value="TreeGrafter"/>
</dbReference>
<dbReference type="Pfam" id="PF00076">
    <property type="entry name" value="RRM_1"/>
    <property type="match status" value="1"/>
</dbReference>
<dbReference type="AlphaFoldDB" id="A0A3B0MH28"/>
<reference evidence="3" key="1">
    <citation type="submission" date="2018-07" db="EMBL/GenBank/DDBJ databases">
        <authorList>
            <person name="Quirk P.G."/>
            <person name="Krulwich T.A."/>
        </authorList>
    </citation>
    <scope>NUCLEOTIDE SEQUENCE</scope>
    <source>
        <strain evidence="3">Anand</strain>
    </source>
</reference>
<dbReference type="VEuPathDB" id="PiroplasmaDB:TA06300"/>
<dbReference type="InterPro" id="IPR036265">
    <property type="entry name" value="HIT-like_sf"/>
</dbReference>
<dbReference type="EMBL" id="UIVS01000001">
    <property type="protein sequence ID" value="SVP90185.1"/>
    <property type="molecule type" value="Genomic_DNA"/>
</dbReference>
<dbReference type="GO" id="GO:0061632">
    <property type="term" value="F:RNA lariat debranching enzyme activator activity"/>
    <property type="evidence" value="ECO:0007669"/>
    <property type="project" value="TreeGrafter"/>
</dbReference>
<name>A0A3B0MH28_THEAN</name>
<dbReference type="Gene3D" id="3.30.428.10">
    <property type="entry name" value="HIT-like"/>
    <property type="match status" value="1"/>
</dbReference>
<dbReference type="PANTHER" id="PTHR12072">
    <property type="entry name" value="CWF19, CELL CYCLE CONTROL PROTEIN"/>
    <property type="match status" value="1"/>
</dbReference>
<evidence type="ECO:0000313" key="3">
    <source>
        <dbReference type="EMBL" id="SVP89043.1"/>
    </source>
</evidence>
<dbReference type="PANTHER" id="PTHR12072:SF4">
    <property type="entry name" value="CWF19-LIKE PROTEIN 1"/>
    <property type="match status" value="1"/>
</dbReference>
<proteinExistence type="predicted"/>
<organism evidence="3">
    <name type="scientific">Theileria annulata</name>
    <dbReference type="NCBI Taxonomy" id="5874"/>
    <lineage>
        <taxon>Eukaryota</taxon>
        <taxon>Sar</taxon>
        <taxon>Alveolata</taxon>
        <taxon>Apicomplexa</taxon>
        <taxon>Aconoidasida</taxon>
        <taxon>Piroplasmida</taxon>
        <taxon>Theileriidae</taxon>
        <taxon>Theileria</taxon>
    </lineage>
</organism>
<gene>
    <name evidence="3" type="ORF">TAT_000089600</name>
    <name evidence="4" type="ORF">TAV_000089000</name>
</gene>
<feature type="domain" description="RRM" evidence="2">
    <location>
        <begin position="26"/>
        <end position="103"/>
    </location>
</feature>
<sequence>MTVERSSEKDSHKNGILNYNKLLSGFVVKITNIPGQIDENSLKSVMSHFGNVEMCKLVFGEKISDPATAWIQYKSESELNNALKADGKLECGGCKLKISRWEGEIPSETREQKRKLTESSTCQDSCWFCLANDECETHMISYVSKHCYVAVAKGALSDMHSLVVPIYHYANLGSTPLDVQMDIKKVIERLFDIAISKGKGAIAFERYVPMTMKVAMHTQVQVLEVPSNRALQCFNFVDRSQIFSDATRVTFESEDVGFHGITSRVNNKTQYLYLQAVGKPDNSDEISFAKCLWVFDRPNFRKIPTHFGREIALSVLSHRELEKINSLNKYVSETNMKPGIAAIDWHNCVATKEEETESSKRMTKMILGVE</sequence>
<evidence type="ECO:0000256" key="1">
    <source>
        <dbReference type="PROSITE-ProRule" id="PRU00176"/>
    </source>
</evidence>
<evidence type="ECO:0000259" key="2">
    <source>
        <dbReference type="PROSITE" id="PS50102"/>
    </source>
</evidence>
<dbReference type="GO" id="GO:0003723">
    <property type="term" value="F:RNA binding"/>
    <property type="evidence" value="ECO:0007669"/>
    <property type="project" value="UniProtKB-UniRule"/>
</dbReference>
<dbReference type="InterPro" id="IPR012677">
    <property type="entry name" value="Nucleotide-bd_a/b_plait_sf"/>
</dbReference>
<dbReference type="InterPro" id="IPR006768">
    <property type="entry name" value="Cwf19-like_C_dom-1"/>
</dbReference>
<dbReference type="SUPFAM" id="SSF54928">
    <property type="entry name" value="RNA-binding domain, RBD"/>
    <property type="match status" value="1"/>
</dbReference>
<dbReference type="EMBL" id="UIVT01000001">
    <property type="protein sequence ID" value="SVP89043.1"/>
    <property type="molecule type" value="Genomic_DNA"/>
</dbReference>
<accession>A0A3B0MH28</accession>
<keyword evidence="1" id="KW-0694">RNA-binding</keyword>
<dbReference type="PROSITE" id="PS50102">
    <property type="entry name" value="RRM"/>
    <property type="match status" value="1"/>
</dbReference>
<dbReference type="GO" id="GO:0071014">
    <property type="term" value="C:post-mRNA release spliceosomal complex"/>
    <property type="evidence" value="ECO:0007669"/>
    <property type="project" value="TreeGrafter"/>
</dbReference>
<dbReference type="CDD" id="cd00590">
    <property type="entry name" value="RRM_SF"/>
    <property type="match status" value="1"/>
</dbReference>
<dbReference type="InterPro" id="IPR000504">
    <property type="entry name" value="RRM_dom"/>
</dbReference>
<dbReference type="Gene3D" id="3.30.70.330">
    <property type="match status" value="1"/>
</dbReference>